<evidence type="ECO:0000256" key="5">
    <source>
        <dbReference type="ARBA" id="ARBA00023136"/>
    </source>
</evidence>
<dbReference type="GO" id="GO:0004930">
    <property type="term" value="F:G protein-coupled receptor activity"/>
    <property type="evidence" value="ECO:0007669"/>
    <property type="project" value="UniProtKB-KW"/>
</dbReference>
<feature type="domain" description="G-protein coupled receptors family 1 profile" evidence="7">
    <location>
        <begin position="29"/>
        <end position="59"/>
    </location>
</feature>
<keyword evidence="4" id="KW-0297">G-protein coupled receptor</keyword>
<dbReference type="PROSITE" id="PS50262">
    <property type="entry name" value="G_PROTEIN_RECEP_F1_2"/>
    <property type="match status" value="1"/>
</dbReference>
<dbReference type="PANTHER" id="PTHR48001">
    <property type="entry name" value="OLFACTORY RECEPTOR"/>
    <property type="match status" value="1"/>
</dbReference>
<dbReference type="GO" id="GO:0016020">
    <property type="term" value="C:membrane"/>
    <property type="evidence" value="ECO:0007669"/>
    <property type="project" value="UniProtKB-SubCell"/>
</dbReference>
<keyword evidence="4" id="KW-0807">Transducer</keyword>
<dbReference type="InterPro" id="IPR017452">
    <property type="entry name" value="GPCR_Rhodpsn_7TM"/>
</dbReference>
<evidence type="ECO:0000256" key="3">
    <source>
        <dbReference type="ARBA" id="ARBA00022989"/>
    </source>
</evidence>
<comment type="subcellular location">
    <subcellularLocation>
        <location evidence="1">Membrane</location>
    </subcellularLocation>
</comment>
<evidence type="ECO:0000256" key="2">
    <source>
        <dbReference type="ARBA" id="ARBA00022692"/>
    </source>
</evidence>
<sequence length="120" mass="13615">MPPFSSRLNNMESENQTGVSEFLFLGLSGNMLIILATISDSHLHNPVYLFLFNLSLMDISTIVPKMLVNIQTENKAITYSRLPHLDLKIPHFCELAKILKRAYSDTFINDVLVYLVTSLL</sequence>
<dbReference type="Gene3D" id="1.20.1070.10">
    <property type="entry name" value="Rhodopsin 7-helix transmembrane proteins"/>
    <property type="match status" value="1"/>
</dbReference>
<keyword evidence="5" id="KW-0472">Membrane</keyword>
<reference evidence="8 9" key="1">
    <citation type="journal article" date="2019" name="Mol. Ecol. Resour.">
        <title>Improving Illumina assemblies with Hi-C and long reads: an example with the North African dromedary.</title>
        <authorList>
            <person name="Elbers J.P."/>
            <person name="Rogers M.F."/>
            <person name="Perelman P.L."/>
            <person name="Proskuryakova A.A."/>
            <person name="Serdyukova N.A."/>
            <person name="Johnson W.E."/>
            <person name="Horin P."/>
            <person name="Corander J."/>
            <person name="Murphy D."/>
            <person name="Burger P.A."/>
        </authorList>
    </citation>
    <scope>NUCLEOTIDE SEQUENCE [LARGE SCALE GENOMIC DNA]</scope>
    <source>
        <strain evidence="8">Drom800</strain>
        <tissue evidence="8">Blood</tissue>
    </source>
</reference>
<evidence type="ECO:0000313" key="8">
    <source>
        <dbReference type="EMBL" id="KAB1259179.1"/>
    </source>
</evidence>
<name>A0A5N4CJS5_CAMDR</name>
<keyword evidence="9" id="KW-1185">Reference proteome</keyword>
<keyword evidence="6 8" id="KW-0675">Receptor</keyword>
<keyword evidence="2" id="KW-0812">Transmembrane</keyword>
<keyword evidence="3" id="KW-1133">Transmembrane helix</keyword>
<gene>
    <name evidence="8" type="ORF">Cadr_000025407</name>
</gene>
<accession>A0A5N4CJS5</accession>
<evidence type="ECO:0000256" key="6">
    <source>
        <dbReference type="ARBA" id="ARBA00023170"/>
    </source>
</evidence>
<proteinExistence type="predicted"/>
<protein>
    <submittedName>
        <fullName evidence="8">Olfactory receptor 7A17</fullName>
    </submittedName>
</protein>
<evidence type="ECO:0000256" key="4">
    <source>
        <dbReference type="ARBA" id="ARBA00023040"/>
    </source>
</evidence>
<evidence type="ECO:0000313" key="9">
    <source>
        <dbReference type="Proteomes" id="UP000299084"/>
    </source>
</evidence>
<dbReference type="Proteomes" id="UP000299084">
    <property type="component" value="Unassembled WGS sequence"/>
</dbReference>
<comment type="caution">
    <text evidence="8">The sequence shown here is derived from an EMBL/GenBank/DDBJ whole genome shotgun (WGS) entry which is preliminary data.</text>
</comment>
<dbReference type="EMBL" id="JWIN03000022">
    <property type="protein sequence ID" value="KAB1259179.1"/>
    <property type="molecule type" value="Genomic_DNA"/>
</dbReference>
<feature type="non-terminal residue" evidence="8">
    <location>
        <position position="120"/>
    </location>
</feature>
<evidence type="ECO:0000259" key="7">
    <source>
        <dbReference type="PROSITE" id="PS50262"/>
    </source>
</evidence>
<dbReference type="SUPFAM" id="SSF81321">
    <property type="entry name" value="Family A G protein-coupled receptor-like"/>
    <property type="match status" value="1"/>
</dbReference>
<organism evidence="8 9">
    <name type="scientific">Camelus dromedarius</name>
    <name type="common">Dromedary</name>
    <name type="synonym">Arabian camel</name>
    <dbReference type="NCBI Taxonomy" id="9838"/>
    <lineage>
        <taxon>Eukaryota</taxon>
        <taxon>Metazoa</taxon>
        <taxon>Chordata</taxon>
        <taxon>Craniata</taxon>
        <taxon>Vertebrata</taxon>
        <taxon>Euteleostomi</taxon>
        <taxon>Mammalia</taxon>
        <taxon>Eutheria</taxon>
        <taxon>Laurasiatheria</taxon>
        <taxon>Artiodactyla</taxon>
        <taxon>Tylopoda</taxon>
        <taxon>Camelidae</taxon>
        <taxon>Camelus</taxon>
    </lineage>
</organism>
<evidence type="ECO:0000256" key="1">
    <source>
        <dbReference type="ARBA" id="ARBA00004370"/>
    </source>
</evidence>
<dbReference type="AlphaFoldDB" id="A0A5N4CJS5"/>